<organism evidence="1">
    <name type="scientific">marine sediment metagenome</name>
    <dbReference type="NCBI Taxonomy" id="412755"/>
    <lineage>
        <taxon>unclassified sequences</taxon>
        <taxon>metagenomes</taxon>
        <taxon>ecological metagenomes</taxon>
    </lineage>
</organism>
<evidence type="ECO:0000313" key="1">
    <source>
        <dbReference type="EMBL" id="GAI92967.1"/>
    </source>
</evidence>
<accession>X1SIZ1</accession>
<reference evidence="1" key="1">
    <citation type="journal article" date="2014" name="Front. Microbiol.">
        <title>High frequency of phylogenetically diverse reductive dehalogenase-homologous genes in deep subseafloor sedimentary metagenomes.</title>
        <authorList>
            <person name="Kawai M."/>
            <person name="Futagami T."/>
            <person name="Toyoda A."/>
            <person name="Takaki Y."/>
            <person name="Nishi S."/>
            <person name="Hori S."/>
            <person name="Arai W."/>
            <person name="Tsubouchi T."/>
            <person name="Morono Y."/>
            <person name="Uchiyama I."/>
            <person name="Ito T."/>
            <person name="Fujiyama A."/>
            <person name="Inagaki F."/>
            <person name="Takami H."/>
        </authorList>
    </citation>
    <scope>NUCLEOTIDE SEQUENCE</scope>
    <source>
        <strain evidence="1">Expedition CK06-06</strain>
    </source>
</reference>
<gene>
    <name evidence="1" type="ORF">S12H4_40427</name>
</gene>
<name>X1SIZ1_9ZZZZ</name>
<protein>
    <submittedName>
        <fullName evidence="1">Uncharacterized protein</fullName>
    </submittedName>
</protein>
<dbReference type="AlphaFoldDB" id="X1SIZ1"/>
<sequence length="146" mass="15939">QQLNIVSVERLLEGVEGLYTAVSPPGKLTVMLGDVVRVLLQVEYRGPALSGKIHVSYGRQNLVFNEDGNKQNDIDPAEFPQSFDWVLVGFACDIAIGGSYGTEYDLYAKIEGVPGPDIEAPKLFNVLDVLGAAEFRGFEITSYDIV</sequence>
<comment type="caution">
    <text evidence="1">The sequence shown here is derived from an EMBL/GenBank/DDBJ whole genome shotgun (WGS) entry which is preliminary data.</text>
</comment>
<proteinExistence type="predicted"/>
<dbReference type="EMBL" id="BARW01024529">
    <property type="protein sequence ID" value="GAI92967.1"/>
    <property type="molecule type" value="Genomic_DNA"/>
</dbReference>
<feature type="non-terminal residue" evidence="1">
    <location>
        <position position="1"/>
    </location>
</feature>